<feature type="region of interest" description="Disordered" evidence="1">
    <location>
        <begin position="635"/>
        <end position="654"/>
    </location>
</feature>
<dbReference type="OrthoDB" id="10057842at2759"/>
<dbReference type="Proteomes" id="UP000663829">
    <property type="component" value="Unassembled WGS sequence"/>
</dbReference>
<gene>
    <name evidence="2" type="ORF">GPM918_LOCUS5371</name>
    <name evidence="3" type="ORF">SRO942_LOCUS5371</name>
</gene>
<proteinExistence type="predicted"/>
<protein>
    <submittedName>
        <fullName evidence="2">Uncharacterized protein</fullName>
    </submittedName>
</protein>
<organism evidence="2 4">
    <name type="scientific">Didymodactylos carnosus</name>
    <dbReference type="NCBI Taxonomy" id="1234261"/>
    <lineage>
        <taxon>Eukaryota</taxon>
        <taxon>Metazoa</taxon>
        <taxon>Spiralia</taxon>
        <taxon>Gnathifera</taxon>
        <taxon>Rotifera</taxon>
        <taxon>Eurotatoria</taxon>
        <taxon>Bdelloidea</taxon>
        <taxon>Philodinida</taxon>
        <taxon>Philodinidae</taxon>
        <taxon>Didymodactylos</taxon>
    </lineage>
</organism>
<dbReference type="EMBL" id="CAJNOQ010000774">
    <property type="protein sequence ID" value="CAF0837214.1"/>
    <property type="molecule type" value="Genomic_DNA"/>
</dbReference>
<comment type="caution">
    <text evidence="2">The sequence shown here is derived from an EMBL/GenBank/DDBJ whole genome shotgun (WGS) entry which is preliminary data.</text>
</comment>
<keyword evidence="4" id="KW-1185">Reference proteome</keyword>
<sequence length="654" mass="76034">MPEDYNDVLCPSPLSDNDFKDLFNEVPTSLDRSAETLENIQQGINADDNGIEDSYMNEQIAHNKLIQTCELSTQCACSPLIHSSREKVLNKNNKLYDDLSLYNIQLSTSVGVINSLPKQLQLVYPLEETFRPRYKSDYFPQNGRVRKPRYVSDSIGNHFISLKIPADYINYLTNTYIRVAWLTGLVNDIYYYSPYKFQRDNYSSEIPDENPIYVPVSNNALNDNVMNKEYSNNEYYIRIHEYTSEKKEKRAEILYLVLIRSKLDQLKQAQPLKPFIPSETQIPGHVWDLNVATKRLNPKDLIEKYKLDKSHLAFTLCTKRNDNTYIPHLETTVISDTMTEEPSLKPTHSTEEEYLPTKQIQQIACPNCEHCFAIEKVIPSAPYQSKTKISSSKRKKDDGLPSIKKRSNKRDFKTLNLPIIKNSKPDITTSIPLSQSVGIMPVSPYQLQILFPLEEMYRPRYKSDYFPESGNVRKPRYVSDSVGNHFISLKIPTVYFSNPHKKYIRIDWVTVPRNGQRYYMPYQFQTENDKYDVPDENPTHIEINGDNMKHYIMKLYLVLIKSKQNALKNTQRLKPFDTIINETETHSLTQLTNPKALINQFQLIKSQLAFTLCTKNEDNTMRPYWQSTVFSNVMTEGTPDSDQKQTQKHIGRLH</sequence>
<accession>A0A813V294</accession>
<evidence type="ECO:0000313" key="3">
    <source>
        <dbReference type="EMBL" id="CAF3624463.1"/>
    </source>
</evidence>
<feature type="region of interest" description="Disordered" evidence="1">
    <location>
        <begin position="385"/>
        <end position="407"/>
    </location>
</feature>
<name>A0A813V294_9BILA</name>
<evidence type="ECO:0000256" key="1">
    <source>
        <dbReference type="SAM" id="MobiDB-lite"/>
    </source>
</evidence>
<dbReference type="EMBL" id="CAJOBC010000774">
    <property type="protein sequence ID" value="CAF3624463.1"/>
    <property type="molecule type" value="Genomic_DNA"/>
</dbReference>
<reference evidence="2" key="1">
    <citation type="submission" date="2021-02" db="EMBL/GenBank/DDBJ databases">
        <authorList>
            <person name="Nowell W R."/>
        </authorList>
    </citation>
    <scope>NUCLEOTIDE SEQUENCE</scope>
</reference>
<dbReference type="Proteomes" id="UP000681722">
    <property type="component" value="Unassembled WGS sequence"/>
</dbReference>
<evidence type="ECO:0000313" key="4">
    <source>
        <dbReference type="Proteomes" id="UP000663829"/>
    </source>
</evidence>
<evidence type="ECO:0000313" key="2">
    <source>
        <dbReference type="EMBL" id="CAF0837214.1"/>
    </source>
</evidence>
<dbReference type="AlphaFoldDB" id="A0A813V294"/>